<keyword evidence="3" id="KW-0833">Ubl conjugation pathway</keyword>
<reference evidence="8 9" key="1">
    <citation type="submission" date="2015-09" db="EMBL/GenBank/DDBJ databases">
        <title>Host preference determinants of Valsa canker pathogens revealed by comparative genomics.</title>
        <authorList>
            <person name="Yin Z."/>
            <person name="Huang L."/>
        </authorList>
    </citation>
    <scope>NUCLEOTIDE SEQUENCE [LARGE SCALE GENOMIC DNA]</scope>
    <source>
        <strain evidence="8 9">YSFL</strain>
    </source>
</reference>
<dbReference type="SUPFAM" id="SSF57850">
    <property type="entry name" value="RING/U-box"/>
    <property type="match status" value="1"/>
</dbReference>
<keyword evidence="1" id="KW-0479">Metal-binding</keyword>
<dbReference type="Proteomes" id="UP000284375">
    <property type="component" value="Unassembled WGS sequence"/>
</dbReference>
<dbReference type="GO" id="GO:0008270">
    <property type="term" value="F:zinc ion binding"/>
    <property type="evidence" value="ECO:0007669"/>
    <property type="project" value="UniProtKB-KW"/>
</dbReference>
<feature type="compositionally biased region" description="Basic and acidic residues" evidence="5">
    <location>
        <begin position="288"/>
        <end position="304"/>
    </location>
</feature>
<evidence type="ECO:0000256" key="1">
    <source>
        <dbReference type="ARBA" id="ARBA00022723"/>
    </source>
</evidence>
<sequence length="1397" mass="157620">MFDLQRQQSDSESEDDVEVLDDEDEAKRQNYDDEYTVAKWAIKDRKGVFTERDANVFLQKFGHLAEDVTDAHKSPNLLHAIVELLQGNDIPKLEDVLPLVKRLVRGYPPLLYTLDDQGQNPVFFALKKKQSALVVQMTKYCDEKDTLRSCLAIALEQPYRAEKNKTCLHLALETATKVRTSLVIKWVRLASATALKATDNDNKTPLHYAVNYSSCTKSRVKIIEAFIERDNEAVLEHRKTSPNRPLETFLDVKVDVNDPKKIQWSAYQEHIATAEVYKKTLERMKTRESAAEGHSKRVVEEGKTRNAALPTRSEHENALRQNDPAKLRAPRDLKALEREELIFFDYKGLPSDVPGELIKKTFISMQFDEVLKYVRFTKVTVRRRPKPRDKAKDPGAEPGRRDMEFFFDWLYNKGVRHILKLTVEENGGAVHSDEAIKTALDRVVVEHLDWQKVDMDPEVICGISGQAKIKSAEDEENPIIIEDIQQETSKNKLKVLDLRWSGNNAVLRAWSEPQGLPLLQELQTVNIIVPDHLFDSEEWIDRRINEFKIRLNTNINRNIVERVNKLNEALAAKNLPPVAPSERHVSVFAHGISRSKKLEVAAAGLSGTQSLPMTPADKVFTSHEWMECMERFAQKIKPFWEDMLARWRAGLGDGQGDGAMLAHTAIEDDLVVALIDDGVVSLNEYFAGRVLEGKTFDYHDGVVGQYYNSDQGHGTEMAKLILRVCPMAKIYPIRLKTYLSEDGESKIDLESAALAINAAREKNAKIISMSWSIPVPIDDRGGAKQLFQDAISKAIQDKRLMFCSSPDKGQFKFQAYPSAVSQGNGLFRIGAAHDDGTSSSRSDAEVNYTFPGVRVNTYTAADRRGPQREISGSSVATALAAGLAATIIYCFKASALATKIARSQKNPQYAIPSTQFNEEHVRSIAEHSAMVSAFNNIGFINKARFIQPEREFIPNRQTDKIPASLNPYYPSSASPQTAIERIREASVEELRVIVLTLCDDDYDDMKQRVSSHLRVLHYYMQLPDCLTTIQRVREASKTELCAVLLTICEDRAATLNRALGCLRVLACYKKLQDDSDDVNHKQEDNDRNRLDVDVEVGQEGHLEFDGIANMSNARAPYLEDLSCIHCERIFNDENNHATACKRHHVWFWSLPFRGSLTEHVNMEHCLEQMDVATRAVVLQLLARDINDERNRDKGKKHADAIDDFRMALDLTEAELGACASNLVDRAMAQSIARAVHEDHNAIDAAQAQEKQAADDRQVALQFDRDGRIRPTSPQNGGDVPPPYQNNVDDEFLDKLERIPAEEDHIRIFLGGQLMGQYLARKLEMETPNRIYCHKPDCSRFIPPLGIKDEVGSCPKCEAKTCTICKGAAHDGHDCPQDTAGLVNANSLMRLLWFNARP</sequence>
<dbReference type="InterPro" id="IPR002867">
    <property type="entry name" value="IBR_dom"/>
</dbReference>
<feature type="domain" description="IBR" evidence="7">
    <location>
        <begin position="1317"/>
        <end position="1374"/>
    </location>
</feature>
<feature type="region of interest" description="Disordered" evidence="5">
    <location>
        <begin position="1265"/>
        <end position="1284"/>
    </location>
</feature>
<dbReference type="OrthoDB" id="5093543at2759"/>
<organism evidence="8 9">
    <name type="scientific">Cytospora chrysosperma</name>
    <name type="common">Cytospora canker fungus</name>
    <name type="synonym">Sphaeria chrysosperma</name>
    <dbReference type="NCBI Taxonomy" id="252740"/>
    <lineage>
        <taxon>Eukaryota</taxon>
        <taxon>Fungi</taxon>
        <taxon>Dikarya</taxon>
        <taxon>Ascomycota</taxon>
        <taxon>Pezizomycotina</taxon>
        <taxon>Sordariomycetes</taxon>
        <taxon>Sordariomycetidae</taxon>
        <taxon>Diaporthales</taxon>
        <taxon>Cytosporaceae</taxon>
        <taxon>Cytospora</taxon>
    </lineage>
</organism>
<feature type="domain" description="Peptidase S8/S53" evidence="6">
    <location>
        <begin position="669"/>
        <end position="889"/>
    </location>
</feature>
<evidence type="ECO:0000256" key="4">
    <source>
        <dbReference type="ARBA" id="ARBA00022833"/>
    </source>
</evidence>
<dbReference type="STRING" id="252740.A0A423W8N4"/>
<dbReference type="GO" id="GO:0006508">
    <property type="term" value="P:proteolysis"/>
    <property type="evidence" value="ECO:0007669"/>
    <property type="project" value="InterPro"/>
</dbReference>
<keyword evidence="9" id="KW-1185">Reference proteome</keyword>
<feature type="compositionally biased region" description="Low complexity" evidence="5">
    <location>
        <begin position="1"/>
        <end position="10"/>
    </location>
</feature>
<dbReference type="SUPFAM" id="SSF48403">
    <property type="entry name" value="Ankyrin repeat"/>
    <property type="match status" value="1"/>
</dbReference>
<evidence type="ECO:0000256" key="2">
    <source>
        <dbReference type="ARBA" id="ARBA00022771"/>
    </source>
</evidence>
<dbReference type="Gene3D" id="3.40.50.200">
    <property type="entry name" value="Peptidase S8/S53 domain"/>
    <property type="match status" value="1"/>
</dbReference>
<evidence type="ECO:0000256" key="5">
    <source>
        <dbReference type="SAM" id="MobiDB-lite"/>
    </source>
</evidence>
<dbReference type="Gene3D" id="1.25.40.20">
    <property type="entry name" value="Ankyrin repeat-containing domain"/>
    <property type="match status" value="1"/>
</dbReference>
<keyword evidence="4" id="KW-0862">Zinc</keyword>
<comment type="caution">
    <text evidence="8">The sequence shown here is derived from an EMBL/GenBank/DDBJ whole genome shotgun (WGS) entry which is preliminary data.</text>
</comment>
<evidence type="ECO:0000313" key="8">
    <source>
        <dbReference type="EMBL" id="ROV99683.1"/>
    </source>
</evidence>
<dbReference type="SUPFAM" id="SSF52743">
    <property type="entry name" value="Subtilisin-like"/>
    <property type="match status" value="1"/>
</dbReference>
<evidence type="ECO:0000313" key="9">
    <source>
        <dbReference type="Proteomes" id="UP000284375"/>
    </source>
</evidence>
<dbReference type="CDD" id="cd20335">
    <property type="entry name" value="BRcat_RBR"/>
    <property type="match status" value="1"/>
</dbReference>
<dbReference type="InterPro" id="IPR036852">
    <property type="entry name" value="Peptidase_S8/S53_dom_sf"/>
</dbReference>
<feature type="compositionally biased region" description="Acidic residues" evidence="5">
    <location>
        <begin position="11"/>
        <end position="24"/>
    </location>
</feature>
<dbReference type="InterPro" id="IPR000209">
    <property type="entry name" value="Peptidase_S8/S53_dom"/>
</dbReference>
<feature type="region of interest" description="Disordered" evidence="5">
    <location>
        <begin position="288"/>
        <end position="320"/>
    </location>
</feature>
<evidence type="ECO:0000256" key="3">
    <source>
        <dbReference type="ARBA" id="ARBA00022786"/>
    </source>
</evidence>
<dbReference type="Pfam" id="PF00082">
    <property type="entry name" value="Peptidase_S8"/>
    <property type="match status" value="1"/>
</dbReference>
<feature type="region of interest" description="Disordered" evidence="5">
    <location>
        <begin position="1"/>
        <end position="28"/>
    </location>
</feature>
<name>A0A423W8N4_CYTCH</name>
<evidence type="ECO:0008006" key="10">
    <source>
        <dbReference type="Google" id="ProtNLM"/>
    </source>
</evidence>
<evidence type="ECO:0000259" key="7">
    <source>
        <dbReference type="Pfam" id="PF01485"/>
    </source>
</evidence>
<dbReference type="EMBL" id="LJZO01000010">
    <property type="protein sequence ID" value="ROV99683.1"/>
    <property type="molecule type" value="Genomic_DNA"/>
</dbReference>
<dbReference type="Pfam" id="PF01485">
    <property type="entry name" value="IBR"/>
    <property type="match status" value="1"/>
</dbReference>
<dbReference type="GO" id="GO:0004252">
    <property type="term" value="F:serine-type endopeptidase activity"/>
    <property type="evidence" value="ECO:0007669"/>
    <property type="project" value="InterPro"/>
</dbReference>
<keyword evidence="2" id="KW-0863">Zinc-finger</keyword>
<accession>A0A423W8N4</accession>
<evidence type="ECO:0000259" key="6">
    <source>
        <dbReference type="Pfam" id="PF00082"/>
    </source>
</evidence>
<gene>
    <name evidence="8" type="ORF">VSDG_03021</name>
</gene>
<proteinExistence type="predicted"/>
<dbReference type="InterPro" id="IPR036770">
    <property type="entry name" value="Ankyrin_rpt-contain_sf"/>
</dbReference>
<protein>
    <recommendedName>
        <fullName evidence="10">Peptidase S8/S53 domain-containing protein</fullName>
    </recommendedName>
</protein>